<evidence type="ECO:0000256" key="1">
    <source>
        <dbReference type="SAM" id="MobiDB-lite"/>
    </source>
</evidence>
<feature type="region of interest" description="Disordered" evidence="1">
    <location>
        <begin position="59"/>
        <end position="114"/>
    </location>
</feature>
<dbReference type="AlphaFoldDB" id="C9SK71"/>
<dbReference type="RefSeq" id="XP_003004085.1">
    <property type="nucleotide sequence ID" value="XM_003004039.1"/>
</dbReference>
<dbReference type="OMA" id="ERMRYNW"/>
<dbReference type="Proteomes" id="UP000008698">
    <property type="component" value="Unassembled WGS sequence"/>
</dbReference>
<dbReference type="eggNOG" id="ENOG502RNMU">
    <property type="taxonomic scope" value="Eukaryota"/>
</dbReference>
<proteinExistence type="predicted"/>
<dbReference type="KEGG" id="val:VDBG_05198"/>
<accession>C9SK71</accession>
<name>C9SK71_VERA1</name>
<keyword evidence="3" id="KW-1185">Reference proteome</keyword>
<protein>
    <submittedName>
        <fullName evidence="2">Predicted protein</fullName>
    </submittedName>
</protein>
<evidence type="ECO:0000313" key="2">
    <source>
        <dbReference type="EMBL" id="EEY19089.1"/>
    </source>
</evidence>
<organism evidence="3">
    <name type="scientific">Verticillium alfalfae (strain VaMs.102 / ATCC MYA-4576 / FGSC 10136)</name>
    <name type="common">Verticillium wilt of alfalfa</name>
    <name type="synonym">Verticillium albo-atrum</name>
    <dbReference type="NCBI Taxonomy" id="526221"/>
    <lineage>
        <taxon>Eukaryota</taxon>
        <taxon>Fungi</taxon>
        <taxon>Dikarya</taxon>
        <taxon>Ascomycota</taxon>
        <taxon>Pezizomycotina</taxon>
        <taxon>Sordariomycetes</taxon>
        <taxon>Hypocreomycetidae</taxon>
        <taxon>Glomerellales</taxon>
        <taxon>Plectosphaerellaceae</taxon>
        <taxon>Verticillium</taxon>
    </lineage>
</organism>
<feature type="region of interest" description="Disordered" evidence="1">
    <location>
        <begin position="119"/>
        <end position="138"/>
    </location>
</feature>
<dbReference type="OrthoDB" id="5231339at2759"/>
<feature type="compositionally biased region" description="Basic and acidic residues" evidence="1">
    <location>
        <begin position="119"/>
        <end position="131"/>
    </location>
</feature>
<dbReference type="EMBL" id="DS985219">
    <property type="protein sequence ID" value="EEY19089.1"/>
    <property type="molecule type" value="Genomic_DNA"/>
</dbReference>
<dbReference type="HOGENOM" id="CLU_1856810_0_0_1"/>
<feature type="region of interest" description="Disordered" evidence="1">
    <location>
        <begin position="1"/>
        <end position="24"/>
    </location>
</feature>
<dbReference type="STRING" id="526221.C9SK71"/>
<reference evidence="3" key="1">
    <citation type="journal article" date="2011" name="PLoS Pathog.">
        <title>Comparative genomics yields insights into niche adaptation of plant vascular wilt pathogens.</title>
        <authorList>
            <person name="Klosterman S.J."/>
            <person name="Subbarao K.V."/>
            <person name="Kang S."/>
            <person name="Veronese P."/>
            <person name="Gold S.E."/>
            <person name="Thomma B.P.H.J."/>
            <person name="Chen Z."/>
            <person name="Henrissat B."/>
            <person name="Lee Y.-H."/>
            <person name="Park J."/>
            <person name="Garcia-Pedrajas M.D."/>
            <person name="Barbara D.J."/>
            <person name="Anchieta A."/>
            <person name="de Jonge R."/>
            <person name="Santhanam P."/>
            <person name="Maruthachalam K."/>
            <person name="Atallah Z."/>
            <person name="Amyotte S.G."/>
            <person name="Paz Z."/>
            <person name="Inderbitzin P."/>
            <person name="Hayes R.J."/>
            <person name="Heiman D.I."/>
            <person name="Young S."/>
            <person name="Zeng Q."/>
            <person name="Engels R."/>
            <person name="Galagan J."/>
            <person name="Cuomo C.A."/>
            <person name="Dobinson K.F."/>
            <person name="Ma L.-J."/>
        </authorList>
    </citation>
    <scope>NUCLEOTIDE SEQUENCE [LARGE SCALE GENOMIC DNA]</scope>
    <source>
        <strain evidence="3">VaMs.102 / ATCC MYA-4576 / FGSC 10136</strain>
    </source>
</reference>
<sequence length="138" mass="15464">MAASPSATSPWRLPPTAPNFRGVNWPKVKDIMDQLGYTFTKSAMEQRWTKKILKDWRARVGPDSTTDESPPTSATPAKKRGRTKATVVADGDNLDTPSKKPKVQATGIETPMKKECTIDERDAEDERKNEIVEEDFMI</sequence>
<evidence type="ECO:0000313" key="3">
    <source>
        <dbReference type="Proteomes" id="UP000008698"/>
    </source>
</evidence>
<feature type="compositionally biased region" description="Polar residues" evidence="1">
    <location>
        <begin position="63"/>
        <end position="75"/>
    </location>
</feature>
<dbReference type="GeneID" id="9536573"/>
<gene>
    <name evidence="2" type="ORF">VDBG_05198</name>
</gene>